<dbReference type="Gramene" id="ABO99211">
    <property type="protein sequence ID" value="ABO99211"/>
    <property type="gene ID" value="OSTLU_27068"/>
</dbReference>
<dbReference type="OMA" id="CESAFAN"/>
<dbReference type="AlphaFoldDB" id="A4S6C4"/>
<gene>
    <name evidence="3" type="ORF">OSTLU_27068</name>
</gene>
<evidence type="ECO:0000256" key="1">
    <source>
        <dbReference type="SAM" id="MobiDB-lite"/>
    </source>
</evidence>
<dbReference type="EMBL" id="CP000593">
    <property type="protein sequence ID" value="ABO99211.1"/>
    <property type="molecule type" value="Genomic_DNA"/>
</dbReference>
<dbReference type="RefSeq" id="XP_001420918.1">
    <property type="nucleotide sequence ID" value="XM_001420881.1"/>
</dbReference>
<keyword evidence="2" id="KW-0812">Transmembrane</keyword>
<dbReference type="HOGENOM" id="CLU_683985_0_0_1"/>
<accession>A4S6C4</accession>
<organism evidence="3 4">
    <name type="scientific">Ostreococcus lucimarinus (strain CCE9901)</name>
    <dbReference type="NCBI Taxonomy" id="436017"/>
    <lineage>
        <taxon>Eukaryota</taxon>
        <taxon>Viridiplantae</taxon>
        <taxon>Chlorophyta</taxon>
        <taxon>Mamiellophyceae</taxon>
        <taxon>Mamiellales</taxon>
        <taxon>Bathycoccaceae</taxon>
        <taxon>Ostreococcus</taxon>
    </lineage>
</organism>
<evidence type="ECO:0000256" key="2">
    <source>
        <dbReference type="SAM" id="Phobius"/>
    </source>
</evidence>
<sequence length="343" mass="37322">MNESTPLVRARALDGDAEDAQTADQHAVDRTARRTRASVRAPITLALSWVLLLVVAATYYHSDGFDSVKRATRTVKGVRVFDDDGDRLQSARVCESAFANVERVDDAHISVNVALASGLERIYERTREEATTCESAEATRDKVLCVNATEVWRCAERAGVLLPNKSIKDRYLIATVIKHAQESDVSKFAFVDGRAEVEGALAPTDQRALGVLIDSDKWNAVRLTYDATIAVSGADAAEDACPHQCRCKFSEGKLCELRSSECQLNEDSFFVLRHDAYGDVLKSLPHAVDGSSALKNVFPQWLVVPPFKSKTTATGVEATRPPALGLPLSCVEKDDAPTNATSP</sequence>
<keyword evidence="2" id="KW-1133">Transmembrane helix</keyword>
<dbReference type="GeneID" id="5005124"/>
<keyword evidence="2" id="KW-0472">Membrane</keyword>
<dbReference type="KEGG" id="olu:OSTLU_27068"/>
<evidence type="ECO:0000313" key="3">
    <source>
        <dbReference type="EMBL" id="ABO99211.1"/>
    </source>
</evidence>
<protein>
    <submittedName>
        <fullName evidence="3">Uncharacterized protein</fullName>
    </submittedName>
</protein>
<reference evidence="3 4" key="1">
    <citation type="journal article" date="2007" name="Proc. Natl. Acad. Sci. U.S.A.">
        <title>The tiny eukaryote Ostreococcus provides genomic insights into the paradox of plankton speciation.</title>
        <authorList>
            <person name="Palenik B."/>
            <person name="Grimwood J."/>
            <person name="Aerts A."/>
            <person name="Rouze P."/>
            <person name="Salamov A."/>
            <person name="Putnam N."/>
            <person name="Dupont C."/>
            <person name="Jorgensen R."/>
            <person name="Derelle E."/>
            <person name="Rombauts S."/>
            <person name="Zhou K."/>
            <person name="Otillar R."/>
            <person name="Merchant S.S."/>
            <person name="Podell S."/>
            <person name="Gaasterland T."/>
            <person name="Napoli C."/>
            <person name="Gendler K."/>
            <person name="Manuell A."/>
            <person name="Tai V."/>
            <person name="Vallon O."/>
            <person name="Piganeau G."/>
            <person name="Jancek S."/>
            <person name="Heijde M."/>
            <person name="Jabbari K."/>
            <person name="Bowler C."/>
            <person name="Lohr M."/>
            <person name="Robbens S."/>
            <person name="Werner G."/>
            <person name="Dubchak I."/>
            <person name="Pazour G.J."/>
            <person name="Ren Q."/>
            <person name="Paulsen I."/>
            <person name="Delwiche C."/>
            <person name="Schmutz J."/>
            <person name="Rokhsar D."/>
            <person name="Van de Peer Y."/>
            <person name="Moreau H."/>
            <person name="Grigoriev I.V."/>
        </authorList>
    </citation>
    <scope>NUCLEOTIDE SEQUENCE [LARGE SCALE GENOMIC DNA]</scope>
    <source>
        <strain evidence="3 4">CCE9901</strain>
    </source>
</reference>
<evidence type="ECO:0000313" key="4">
    <source>
        <dbReference type="Proteomes" id="UP000001568"/>
    </source>
</evidence>
<feature type="transmembrane region" description="Helical" evidence="2">
    <location>
        <begin position="39"/>
        <end position="60"/>
    </location>
</feature>
<proteinExistence type="predicted"/>
<dbReference type="OrthoDB" id="10540609at2759"/>
<name>A4S6C4_OSTLU</name>
<dbReference type="Proteomes" id="UP000001568">
    <property type="component" value="Chromosome 13"/>
</dbReference>
<feature type="region of interest" description="Disordered" evidence="1">
    <location>
        <begin position="1"/>
        <end position="29"/>
    </location>
</feature>
<keyword evidence="4" id="KW-1185">Reference proteome</keyword>